<comment type="caution">
    <text evidence="1">The sequence shown here is derived from an EMBL/GenBank/DDBJ whole genome shotgun (WGS) entry which is preliminary data.</text>
</comment>
<organism evidence="1 2">
    <name type="scientific">Eumeta variegata</name>
    <name type="common">Bagworm moth</name>
    <name type="synonym">Eumeta japonica</name>
    <dbReference type="NCBI Taxonomy" id="151549"/>
    <lineage>
        <taxon>Eukaryota</taxon>
        <taxon>Metazoa</taxon>
        <taxon>Ecdysozoa</taxon>
        <taxon>Arthropoda</taxon>
        <taxon>Hexapoda</taxon>
        <taxon>Insecta</taxon>
        <taxon>Pterygota</taxon>
        <taxon>Neoptera</taxon>
        <taxon>Endopterygota</taxon>
        <taxon>Lepidoptera</taxon>
        <taxon>Glossata</taxon>
        <taxon>Ditrysia</taxon>
        <taxon>Tineoidea</taxon>
        <taxon>Psychidae</taxon>
        <taxon>Oiketicinae</taxon>
        <taxon>Eumeta</taxon>
    </lineage>
</organism>
<evidence type="ECO:0000313" key="1">
    <source>
        <dbReference type="EMBL" id="GBP97280.1"/>
    </source>
</evidence>
<dbReference type="EMBL" id="BGZK01002911">
    <property type="protein sequence ID" value="GBP97280.1"/>
    <property type="molecule type" value="Genomic_DNA"/>
</dbReference>
<name>A0A4C2AB15_EUMVA</name>
<sequence length="194" mass="22607">MSAIDLNKWKLVKKIVTPWARESTSTCRRRRPELWNLRHVRRGTPRALHRRYHGADDGNTKDAHAPIKDDPRLIKIGFKERACHRRAGEGHQEMILFHLYEYHQQNVTGFCSRTDFLKYGFCLPGDSIENLEICNRRVDRLNVRGWTVSSYKDVGNGIRMNIEMDVDSAKALSDNKLNWNTSIVMRCLHTNTTT</sequence>
<protein>
    <submittedName>
        <fullName evidence="1">Uncharacterized protein</fullName>
    </submittedName>
</protein>
<accession>A0A4C2AB15</accession>
<proteinExistence type="predicted"/>
<evidence type="ECO:0000313" key="2">
    <source>
        <dbReference type="Proteomes" id="UP000299102"/>
    </source>
</evidence>
<keyword evidence="2" id="KW-1185">Reference proteome</keyword>
<reference evidence="1 2" key="1">
    <citation type="journal article" date="2019" name="Commun. Biol.">
        <title>The bagworm genome reveals a unique fibroin gene that provides high tensile strength.</title>
        <authorList>
            <person name="Kono N."/>
            <person name="Nakamura H."/>
            <person name="Ohtoshi R."/>
            <person name="Tomita M."/>
            <person name="Numata K."/>
            <person name="Arakawa K."/>
        </authorList>
    </citation>
    <scope>NUCLEOTIDE SEQUENCE [LARGE SCALE GENOMIC DNA]</scope>
</reference>
<dbReference type="AlphaFoldDB" id="A0A4C2AB15"/>
<dbReference type="Proteomes" id="UP000299102">
    <property type="component" value="Unassembled WGS sequence"/>
</dbReference>
<gene>
    <name evidence="1" type="ORF">EVAR_70281_1</name>
</gene>